<keyword evidence="3" id="KW-1185">Reference proteome</keyword>
<keyword evidence="1" id="KW-1133">Transmembrane helix</keyword>
<dbReference type="EMBL" id="BAVS01000011">
    <property type="protein sequence ID" value="GAE93335.1"/>
    <property type="molecule type" value="Genomic_DNA"/>
</dbReference>
<accession>W4VIV5</accession>
<dbReference type="STRING" id="1298598.JCM21714_2409"/>
<evidence type="ECO:0000313" key="2">
    <source>
        <dbReference type="EMBL" id="GAE93335.1"/>
    </source>
</evidence>
<keyword evidence="1" id="KW-0472">Membrane</keyword>
<gene>
    <name evidence="2" type="ORF">JCM21714_2409</name>
</gene>
<dbReference type="Proteomes" id="UP000019102">
    <property type="component" value="Unassembled WGS sequence"/>
</dbReference>
<comment type="caution">
    <text evidence="2">The sequence shown here is derived from an EMBL/GenBank/DDBJ whole genome shotgun (WGS) entry which is preliminary data.</text>
</comment>
<organism evidence="2 3">
    <name type="scientific">Gracilibacillus boraciitolerans JCM 21714</name>
    <dbReference type="NCBI Taxonomy" id="1298598"/>
    <lineage>
        <taxon>Bacteria</taxon>
        <taxon>Bacillati</taxon>
        <taxon>Bacillota</taxon>
        <taxon>Bacilli</taxon>
        <taxon>Bacillales</taxon>
        <taxon>Bacillaceae</taxon>
        <taxon>Gracilibacillus</taxon>
    </lineage>
</organism>
<dbReference type="eggNOG" id="COG0591">
    <property type="taxonomic scope" value="Bacteria"/>
</dbReference>
<sequence length="63" mass="6823">MLTSTTGYLILLIFGIFFTGLTIVMQRRRKEKMTAEQFSTAGRSVGVGLASAPSLQHGHGPQL</sequence>
<proteinExistence type="predicted"/>
<evidence type="ECO:0000256" key="1">
    <source>
        <dbReference type="SAM" id="Phobius"/>
    </source>
</evidence>
<dbReference type="AlphaFoldDB" id="W4VIV5"/>
<evidence type="ECO:0000313" key="3">
    <source>
        <dbReference type="Proteomes" id="UP000019102"/>
    </source>
</evidence>
<keyword evidence="1" id="KW-0812">Transmembrane</keyword>
<protein>
    <submittedName>
        <fullName evidence="2">Uncharacterized protein</fullName>
    </submittedName>
</protein>
<name>W4VIV5_9BACI</name>
<reference evidence="2 3" key="1">
    <citation type="journal article" date="2014" name="Genome Announc.">
        <title>Draft Genome Sequence of the Boron-Tolerant and Moderately Halotolerant Bacterium Gracilibacillus boraciitolerans JCM 21714T.</title>
        <authorList>
            <person name="Ahmed I."/>
            <person name="Oshima K."/>
            <person name="Suda W."/>
            <person name="Kitamura K."/>
            <person name="Iida T."/>
            <person name="Ohmori Y."/>
            <person name="Fujiwara T."/>
            <person name="Hattori M."/>
            <person name="Ohkuma M."/>
        </authorList>
    </citation>
    <scope>NUCLEOTIDE SEQUENCE [LARGE SCALE GENOMIC DNA]</scope>
    <source>
        <strain evidence="2 3">JCM 21714</strain>
    </source>
</reference>
<feature type="transmembrane region" description="Helical" evidence="1">
    <location>
        <begin position="6"/>
        <end position="24"/>
    </location>
</feature>
<dbReference type="RefSeq" id="WP_235182724.1">
    <property type="nucleotide sequence ID" value="NZ_BAVS01000011.1"/>
</dbReference>